<name>A0A0C2IC92_THEKT</name>
<dbReference type="Proteomes" id="UP000031668">
    <property type="component" value="Unassembled WGS sequence"/>
</dbReference>
<protein>
    <recommendedName>
        <fullName evidence="3">Tc1-like transposase DDE domain-containing protein</fullName>
    </recommendedName>
</protein>
<dbReference type="OrthoDB" id="3203937at2759"/>
<keyword evidence="2" id="KW-1185">Reference proteome</keyword>
<proteinExistence type="predicted"/>
<reference evidence="1 2" key="1">
    <citation type="journal article" date="2014" name="Genome Biol. Evol.">
        <title>The genome of the myxosporean Thelohanellus kitauei shows adaptations to nutrient acquisition within its fish host.</title>
        <authorList>
            <person name="Yang Y."/>
            <person name="Xiong J."/>
            <person name="Zhou Z."/>
            <person name="Huo F."/>
            <person name="Miao W."/>
            <person name="Ran C."/>
            <person name="Liu Y."/>
            <person name="Zhang J."/>
            <person name="Feng J."/>
            <person name="Wang M."/>
            <person name="Wang M."/>
            <person name="Wang L."/>
            <person name="Yao B."/>
        </authorList>
    </citation>
    <scope>NUCLEOTIDE SEQUENCE [LARGE SCALE GENOMIC DNA]</scope>
    <source>
        <strain evidence="1">Wuqing</strain>
    </source>
</reference>
<sequence length="163" mass="18319">MNPEKLEIMKSMIQRGVNTRDIALDLNISQAWARGSKSNNFTQVKKINRQKEELSKIITQAVVKNNSITLGGVQTCLVEKGISKSISTICRILKEESFSRKRLQKVSIERNNTSNMDLRQNYCRMISNLSEDLLIYIDETGVNLPTSPHFGCAPTGLTPGYVN</sequence>
<evidence type="ECO:0000313" key="2">
    <source>
        <dbReference type="Proteomes" id="UP000031668"/>
    </source>
</evidence>
<evidence type="ECO:0000313" key="1">
    <source>
        <dbReference type="EMBL" id="KII62943.1"/>
    </source>
</evidence>
<dbReference type="AlphaFoldDB" id="A0A0C2IC92"/>
<accession>A0A0C2IC92</accession>
<dbReference type="EMBL" id="JWZT01004836">
    <property type="protein sequence ID" value="KII62943.1"/>
    <property type="molecule type" value="Genomic_DNA"/>
</dbReference>
<gene>
    <name evidence="1" type="ORF">RF11_12148</name>
</gene>
<organism evidence="1 2">
    <name type="scientific">Thelohanellus kitauei</name>
    <name type="common">Myxosporean</name>
    <dbReference type="NCBI Taxonomy" id="669202"/>
    <lineage>
        <taxon>Eukaryota</taxon>
        <taxon>Metazoa</taxon>
        <taxon>Cnidaria</taxon>
        <taxon>Myxozoa</taxon>
        <taxon>Myxosporea</taxon>
        <taxon>Bivalvulida</taxon>
        <taxon>Platysporina</taxon>
        <taxon>Myxobolidae</taxon>
        <taxon>Thelohanellus</taxon>
    </lineage>
</organism>
<evidence type="ECO:0008006" key="3">
    <source>
        <dbReference type="Google" id="ProtNLM"/>
    </source>
</evidence>
<comment type="caution">
    <text evidence="1">The sequence shown here is derived from an EMBL/GenBank/DDBJ whole genome shotgun (WGS) entry which is preliminary data.</text>
</comment>